<dbReference type="InterPro" id="IPR016314">
    <property type="entry name" value="Cdc6/18"/>
</dbReference>
<dbReference type="Gene3D" id="3.40.50.300">
    <property type="entry name" value="P-loop containing nucleotide triphosphate hydrolases"/>
    <property type="match status" value="1"/>
</dbReference>
<dbReference type="GO" id="GO:0005634">
    <property type="term" value="C:nucleus"/>
    <property type="evidence" value="ECO:0007669"/>
    <property type="project" value="UniProtKB-SubCell"/>
</dbReference>
<accession>A0A075A351</accession>
<dbReference type="Gene3D" id="1.10.10.10">
    <property type="entry name" value="Winged helix-like DNA-binding domain superfamily/Winged helix DNA-binding domain"/>
    <property type="match status" value="1"/>
</dbReference>
<dbReference type="InterPro" id="IPR003593">
    <property type="entry name" value="AAA+_ATPase"/>
</dbReference>
<dbReference type="CDD" id="cd00009">
    <property type="entry name" value="AAA"/>
    <property type="match status" value="1"/>
</dbReference>
<evidence type="ECO:0000313" key="9">
    <source>
        <dbReference type="EMBL" id="KER32647.1"/>
    </source>
</evidence>
<keyword evidence="10" id="KW-1185">Reference proteome</keyword>
<dbReference type="InterPro" id="IPR015163">
    <property type="entry name" value="Cdc6_C"/>
</dbReference>
<dbReference type="GO" id="GO:0016887">
    <property type="term" value="F:ATP hydrolysis activity"/>
    <property type="evidence" value="ECO:0007669"/>
    <property type="project" value="InterPro"/>
</dbReference>
<comment type="similarity">
    <text evidence="2 7">Belongs to the CDC6/cdc18 family.</text>
</comment>
<keyword evidence="5 7" id="KW-0539">Nucleus</keyword>
<comment type="subcellular location">
    <subcellularLocation>
        <location evidence="1 7">Nucleus</location>
    </subcellularLocation>
</comment>
<evidence type="ECO:0000256" key="4">
    <source>
        <dbReference type="ARBA" id="ARBA00022705"/>
    </source>
</evidence>
<dbReference type="InterPro" id="IPR003959">
    <property type="entry name" value="ATPase_AAA_core"/>
</dbReference>
<evidence type="ECO:0000256" key="3">
    <source>
        <dbReference type="ARBA" id="ARBA00022618"/>
    </source>
</evidence>
<dbReference type="Gene3D" id="1.10.8.60">
    <property type="match status" value="1"/>
</dbReference>
<dbReference type="KEGG" id="ovi:T265_01334"/>
<dbReference type="InterPro" id="IPR036388">
    <property type="entry name" value="WH-like_DNA-bd_sf"/>
</dbReference>
<dbReference type="GO" id="GO:0051301">
    <property type="term" value="P:cell division"/>
    <property type="evidence" value="ECO:0007669"/>
    <property type="project" value="UniProtKB-UniRule"/>
</dbReference>
<evidence type="ECO:0000256" key="5">
    <source>
        <dbReference type="ARBA" id="ARBA00023242"/>
    </source>
</evidence>
<dbReference type="GO" id="GO:0033314">
    <property type="term" value="P:mitotic DNA replication checkpoint signaling"/>
    <property type="evidence" value="ECO:0007669"/>
    <property type="project" value="TreeGrafter"/>
</dbReference>
<dbReference type="RefSeq" id="XP_009163604.1">
    <property type="nucleotide sequence ID" value="XM_009165340.1"/>
</dbReference>
<dbReference type="PANTHER" id="PTHR10763:SF26">
    <property type="entry name" value="CELL DIVISION CONTROL PROTEIN 6 HOMOLOG"/>
    <property type="match status" value="1"/>
</dbReference>
<dbReference type="Proteomes" id="UP000054324">
    <property type="component" value="Unassembled WGS sequence"/>
</dbReference>
<keyword evidence="3" id="KW-0132">Cell division</keyword>
<dbReference type="CTD" id="20315522"/>
<dbReference type="InterPro" id="IPR027417">
    <property type="entry name" value="P-loop_NTPase"/>
</dbReference>
<evidence type="ECO:0000313" key="10">
    <source>
        <dbReference type="Proteomes" id="UP000054324"/>
    </source>
</evidence>
<dbReference type="SMART" id="SM00382">
    <property type="entry name" value="AAA"/>
    <property type="match status" value="1"/>
</dbReference>
<evidence type="ECO:0000256" key="6">
    <source>
        <dbReference type="ARBA" id="ARBA00023306"/>
    </source>
</evidence>
<dbReference type="SUPFAM" id="SSF46785">
    <property type="entry name" value="Winged helix' DNA-binding domain"/>
    <property type="match status" value="1"/>
</dbReference>
<dbReference type="InterPro" id="IPR036390">
    <property type="entry name" value="WH_DNA-bd_sf"/>
</dbReference>
<protein>
    <recommendedName>
        <fullName evidence="7">Cell division control protein</fullName>
    </recommendedName>
</protein>
<dbReference type="PIRSF" id="PIRSF001767">
    <property type="entry name" value="Cdc6"/>
    <property type="match status" value="1"/>
</dbReference>
<dbReference type="PANTHER" id="PTHR10763">
    <property type="entry name" value="CELL DIVISION CONTROL PROTEIN 6-RELATED"/>
    <property type="match status" value="1"/>
</dbReference>
<reference evidence="9 10" key="1">
    <citation type="submission" date="2013-11" db="EMBL/GenBank/DDBJ databases">
        <title>Opisthorchis viverrini - life in the bile duct.</title>
        <authorList>
            <person name="Young N.D."/>
            <person name="Nagarajan N."/>
            <person name="Lin S.J."/>
            <person name="Korhonen P.K."/>
            <person name="Jex A.R."/>
            <person name="Hall R.S."/>
            <person name="Safavi-Hemami H."/>
            <person name="Kaewkong W."/>
            <person name="Bertrand D."/>
            <person name="Gao S."/>
            <person name="Seet Q."/>
            <person name="Wongkham S."/>
            <person name="Teh B.T."/>
            <person name="Wongkham C."/>
            <person name="Intapan P.M."/>
            <person name="Maleewong W."/>
            <person name="Yang X."/>
            <person name="Hu M."/>
            <person name="Wang Z."/>
            <person name="Hofmann A."/>
            <person name="Sternberg P.W."/>
            <person name="Tan P."/>
            <person name="Wang J."/>
            <person name="Gasser R.B."/>
        </authorList>
    </citation>
    <scope>NUCLEOTIDE SEQUENCE [LARGE SCALE GENOMIC DNA]</scope>
</reference>
<evidence type="ECO:0000256" key="2">
    <source>
        <dbReference type="ARBA" id="ARBA00006184"/>
    </source>
</evidence>
<dbReference type="GO" id="GO:0006270">
    <property type="term" value="P:DNA replication initiation"/>
    <property type="evidence" value="ECO:0007669"/>
    <property type="project" value="UniProtKB-UniRule"/>
</dbReference>
<dbReference type="EMBL" id="KL596632">
    <property type="protein sequence ID" value="KER32647.1"/>
    <property type="molecule type" value="Genomic_DNA"/>
</dbReference>
<dbReference type="InterPro" id="IPR050311">
    <property type="entry name" value="ORC1/CDC6"/>
</dbReference>
<gene>
    <name evidence="9" type="ORF">T265_01334</name>
</gene>
<keyword evidence="6" id="KW-0131">Cell cycle</keyword>
<sequence>MWTLGLKSPMFNGIGIKGPIAQSVVLEHQNYSLQCLIVLLTFQFSAARNCSSWNQRVCGTRFKADKLKHFTMLRTRRNTVQTETCKSLRANNLSERRMTRLSTLKQPTVRIVEEELSDKILKPKRRTVSTKKPTINHISSPVSRTTVLEHNQASPLTSCLGVDESNEQLVGREKERLFVRDFIRNCLVQNRSGNLYISGAPGTGKTAVVLHEAYHFEVAEKCRVVHVNCMQLLSAVEVFGHIFSSLQKRSNGKENRLTTVDSTAVENALCKVTRSALVILILDEVDQLSSKSQDVLYRIFDWPSTISSKLVIIGIANALDLPERLLPRLKGKAHHPVHLAFPPYSRTELTDIVSARLSVSQPGATESQIDPLAIQLCARKISASTGDVRTALNICRRAIDLAVQESRACTPGSVAANTTTTPNCQTPTLRHISLALQESKGYDTSLRPAAATPHAESVNNQTDIPLHHKLVIASAYLIRKQRNQREISFGQLCETYSYICTSRQLTRLEESELAAVCVLLDARGLIHFTAGKAAPATNLGTPARFRRVRLRLDDRGVEQILSDNILFSAILHLTLSN</sequence>
<organism evidence="9 10">
    <name type="scientific">Opisthorchis viverrini</name>
    <name type="common">Southeast Asian liver fluke</name>
    <dbReference type="NCBI Taxonomy" id="6198"/>
    <lineage>
        <taxon>Eukaryota</taxon>
        <taxon>Metazoa</taxon>
        <taxon>Spiralia</taxon>
        <taxon>Lophotrochozoa</taxon>
        <taxon>Platyhelminthes</taxon>
        <taxon>Trematoda</taxon>
        <taxon>Digenea</taxon>
        <taxon>Opisthorchiida</taxon>
        <taxon>Opisthorchiata</taxon>
        <taxon>Opisthorchiidae</taxon>
        <taxon>Opisthorchis</taxon>
    </lineage>
</organism>
<comment type="function">
    <text evidence="7">Involved in the initiation of DNA replication. Also participates in checkpoint controls that ensure DNA replication is completed before mitosis is initiated.</text>
</comment>
<keyword evidence="4" id="KW-0235">DNA replication</keyword>
<dbReference type="InterPro" id="IPR054425">
    <property type="entry name" value="Cdc6_ORC1-like_ATPase_lid"/>
</dbReference>
<dbReference type="AlphaFoldDB" id="A0A075A351"/>
<dbReference type="SUPFAM" id="SSF52540">
    <property type="entry name" value="P-loop containing nucleoside triphosphate hydrolases"/>
    <property type="match status" value="1"/>
</dbReference>
<dbReference type="Pfam" id="PF09079">
    <property type="entry name" value="WHD_Cdc6"/>
    <property type="match status" value="1"/>
</dbReference>
<dbReference type="GO" id="GO:0003688">
    <property type="term" value="F:DNA replication origin binding"/>
    <property type="evidence" value="ECO:0007669"/>
    <property type="project" value="TreeGrafter"/>
</dbReference>
<proteinExistence type="inferred from homology"/>
<dbReference type="Pfam" id="PF00004">
    <property type="entry name" value="AAA"/>
    <property type="match status" value="1"/>
</dbReference>
<evidence type="ECO:0000256" key="1">
    <source>
        <dbReference type="ARBA" id="ARBA00004123"/>
    </source>
</evidence>
<dbReference type="GeneID" id="20315522"/>
<dbReference type="GO" id="GO:0005524">
    <property type="term" value="F:ATP binding"/>
    <property type="evidence" value="ECO:0007669"/>
    <property type="project" value="InterPro"/>
</dbReference>
<evidence type="ECO:0000259" key="8">
    <source>
        <dbReference type="SMART" id="SM00382"/>
    </source>
</evidence>
<name>A0A075A351_OPIVI</name>
<dbReference type="OrthoDB" id="1926878at2759"/>
<dbReference type="Pfam" id="PF22606">
    <property type="entry name" value="Cdc6-ORC-like_ATPase_lid"/>
    <property type="match status" value="1"/>
</dbReference>
<dbReference type="STRING" id="6198.A0A075A351"/>
<evidence type="ECO:0000256" key="7">
    <source>
        <dbReference type="PIRNR" id="PIRNR001767"/>
    </source>
</evidence>
<feature type="domain" description="AAA+ ATPase" evidence="8">
    <location>
        <begin position="191"/>
        <end position="339"/>
    </location>
</feature>